<reference evidence="1 2" key="1">
    <citation type="submission" date="2016-02" db="EMBL/GenBank/DDBJ databases">
        <authorList>
            <consortium name="Pathogen Informatics"/>
        </authorList>
    </citation>
    <scope>NUCLEOTIDE SEQUENCE [LARGE SCALE GENOMIC DNA]</scope>
    <source>
        <strain evidence="1 2">SS1013</strain>
    </source>
</reference>
<dbReference type="EMBL" id="FIJK01000025">
    <property type="protein sequence ID" value="CYW31841.1"/>
    <property type="molecule type" value="Genomic_DNA"/>
</dbReference>
<accession>A0A116P0T8</accession>
<evidence type="ECO:0000313" key="2">
    <source>
        <dbReference type="Proteomes" id="UP000069526"/>
    </source>
</evidence>
<proteinExistence type="predicted"/>
<dbReference type="Proteomes" id="UP000069526">
    <property type="component" value="Unassembled WGS sequence"/>
</dbReference>
<name>A0A116P0T8_STRSU</name>
<gene>
    <name evidence="1" type="ORF">ERS132539_01203</name>
</gene>
<evidence type="ECO:0000313" key="1">
    <source>
        <dbReference type="EMBL" id="CYW31841.1"/>
    </source>
</evidence>
<dbReference type="AlphaFoldDB" id="A0A116P0T8"/>
<organism evidence="1 2">
    <name type="scientific">Streptococcus suis</name>
    <dbReference type="NCBI Taxonomy" id="1307"/>
    <lineage>
        <taxon>Bacteria</taxon>
        <taxon>Bacillati</taxon>
        <taxon>Bacillota</taxon>
        <taxon>Bacilli</taxon>
        <taxon>Lactobacillales</taxon>
        <taxon>Streptococcaceae</taxon>
        <taxon>Streptococcus</taxon>
    </lineage>
</organism>
<protein>
    <submittedName>
        <fullName evidence="1">IS1548 transposase</fullName>
    </submittedName>
</protein>
<sequence>MIDFLLSIEEHKEEYDSRQAWKIRYPLSTISVSGFRLSVGRG</sequence>